<name>A0A177XV00_9VIBR</name>
<dbReference type="RefSeq" id="WP_049842910.1">
    <property type="nucleotide sequence ID" value="NZ_LLEI02000090.1"/>
</dbReference>
<comment type="caution">
    <text evidence="1">The sequence shown here is derived from an EMBL/GenBank/DDBJ whole genome shotgun (WGS) entry which is preliminary data.</text>
</comment>
<sequence>MKKLALMSLGVALLAGCASEPVGWEQDNQVIISQVTVSLKSNLWLNKMPTIGEVQDNTLHGALYLESDKALPAELDVESISIQQGEETWQIDGDLVELRTHNQNQWEVVFVWQFPIDAAKPVNVALMLNNNGQVEWLVEKNVKIDMVY</sequence>
<dbReference type="Proteomes" id="UP000078406">
    <property type="component" value="Unassembled WGS sequence"/>
</dbReference>
<dbReference type="EMBL" id="LLEI02000090">
    <property type="protein sequence ID" value="OAJ92186.1"/>
    <property type="molecule type" value="Genomic_DNA"/>
</dbReference>
<dbReference type="PROSITE" id="PS51257">
    <property type="entry name" value="PROKAR_LIPOPROTEIN"/>
    <property type="match status" value="1"/>
</dbReference>
<evidence type="ECO:0000313" key="1">
    <source>
        <dbReference type="EMBL" id="OAJ92186.1"/>
    </source>
</evidence>
<protein>
    <submittedName>
        <fullName evidence="1">DNA polymerase III subunit beta</fullName>
    </submittedName>
</protein>
<evidence type="ECO:0000313" key="2">
    <source>
        <dbReference type="Proteomes" id="UP000078406"/>
    </source>
</evidence>
<gene>
    <name evidence="1" type="ORF">APB76_21165</name>
</gene>
<accession>A0A177XV00</accession>
<proteinExistence type="predicted"/>
<dbReference type="AlphaFoldDB" id="A0A177XV00"/>
<organism evidence="1 2">
    <name type="scientific">Vibrio bivalvicida</name>
    <dbReference type="NCBI Taxonomy" id="1276888"/>
    <lineage>
        <taxon>Bacteria</taxon>
        <taxon>Pseudomonadati</taxon>
        <taxon>Pseudomonadota</taxon>
        <taxon>Gammaproteobacteria</taxon>
        <taxon>Vibrionales</taxon>
        <taxon>Vibrionaceae</taxon>
        <taxon>Vibrio</taxon>
        <taxon>Vibrio oreintalis group</taxon>
    </lineage>
</organism>
<reference evidence="1 2" key="1">
    <citation type="journal article" date="2016" name="Syst. Appl. Microbiol.">
        <title>Vibrio bivalvicida sp. nov., a novel larval pathogen for bivalve molluscs reared in a hatchery.</title>
        <authorList>
            <person name="Dubert J."/>
            <person name="Romalde J.L."/>
            <person name="Prado S."/>
            <person name="Barja J.L."/>
        </authorList>
    </citation>
    <scope>NUCLEOTIDE SEQUENCE [LARGE SCALE GENOMIC DNA]</scope>
    <source>
        <strain evidence="1 2">605</strain>
    </source>
</reference>